<dbReference type="NCBIfam" id="NF047767">
    <property type="entry name" value="LBF_2804_fam"/>
    <property type="match status" value="1"/>
</dbReference>
<evidence type="ECO:0000313" key="2">
    <source>
        <dbReference type="EMBL" id="TGN14313.1"/>
    </source>
</evidence>
<gene>
    <name evidence="2" type="ORF">EHS11_02210</name>
</gene>
<keyword evidence="1" id="KW-0472">Membrane</keyword>
<feature type="transmembrane region" description="Helical" evidence="1">
    <location>
        <begin position="200"/>
        <end position="221"/>
    </location>
</feature>
<dbReference type="EMBL" id="RQHV01000007">
    <property type="protein sequence ID" value="TGN14313.1"/>
    <property type="molecule type" value="Genomic_DNA"/>
</dbReference>
<keyword evidence="1" id="KW-1133">Transmembrane helix</keyword>
<feature type="transmembrane region" description="Helical" evidence="1">
    <location>
        <begin position="84"/>
        <end position="106"/>
    </location>
</feature>
<evidence type="ECO:0000313" key="3">
    <source>
        <dbReference type="Proteomes" id="UP000298264"/>
    </source>
</evidence>
<evidence type="ECO:0000256" key="1">
    <source>
        <dbReference type="SAM" id="Phobius"/>
    </source>
</evidence>
<dbReference type="OrthoDB" id="340603at2"/>
<feature type="transmembrane region" description="Helical" evidence="1">
    <location>
        <begin position="46"/>
        <end position="72"/>
    </location>
</feature>
<keyword evidence="1" id="KW-0812">Transmembrane</keyword>
<dbReference type="RefSeq" id="WP_135762791.1">
    <property type="nucleotide sequence ID" value="NZ_RQHV01000007.1"/>
</dbReference>
<keyword evidence="3" id="KW-1185">Reference proteome</keyword>
<proteinExistence type="predicted"/>
<organism evidence="2 3">
    <name type="scientific">Leptospira ilyithenensis</name>
    <dbReference type="NCBI Taxonomy" id="2484901"/>
    <lineage>
        <taxon>Bacteria</taxon>
        <taxon>Pseudomonadati</taxon>
        <taxon>Spirochaetota</taxon>
        <taxon>Spirochaetia</taxon>
        <taxon>Leptospirales</taxon>
        <taxon>Leptospiraceae</taxon>
        <taxon>Leptospira</taxon>
    </lineage>
</organism>
<dbReference type="AlphaFoldDB" id="A0A4R9LU37"/>
<name>A0A4R9LU37_9LEPT</name>
<dbReference type="Proteomes" id="UP000298264">
    <property type="component" value="Unassembled WGS sequence"/>
</dbReference>
<accession>A0A4R9LU37</accession>
<protein>
    <submittedName>
        <fullName evidence="2">Uncharacterized protein</fullName>
    </submittedName>
</protein>
<reference evidence="2" key="1">
    <citation type="journal article" date="2019" name="PLoS Negl. Trop. Dis.">
        <title>Revisiting the worldwide diversity of Leptospira species in the environment.</title>
        <authorList>
            <person name="Vincent A.T."/>
            <person name="Schiettekatte O."/>
            <person name="Bourhy P."/>
            <person name="Veyrier F.J."/>
            <person name="Picardeau M."/>
        </authorList>
    </citation>
    <scope>NUCLEOTIDE SEQUENCE [LARGE SCALE GENOMIC DNA]</scope>
    <source>
        <strain evidence="2">201400974</strain>
    </source>
</reference>
<sequence length="376" mass="43399">MENQKKIHSPGLLEKWGRKVLFSFAEKETDKKSNDQFNFRQSSNRIIWRGSFLSFLIGFVPSFLFVYVNFLLPQAEESVLESRIVHIIYVLLLIVFFTLIEFYLLFKLGLYESYRIAELANIELEDEPELVTPIPGMLARIALEIPDPELRLFGIDPYQRLNRRTLALKTLLYKIKVILSNILAKFALKALIGRGSLRLYIEYVSAPITGFWDAYVTFLILKELRMRVITRKIAERIIIEINAVSINLTANGKLACLQAIANSIVFTKTFHPNFEFLLLKLVKCFGLNSDLKDLDKLSEFQKTLSLCNPFERKLAFHLFLIGSCFDGNLSEEEKSILPAIHPDFSEEEWKSTKELSQHIRSGELKDAISVTEKMMQ</sequence>
<comment type="caution">
    <text evidence="2">The sequence shown here is derived from an EMBL/GenBank/DDBJ whole genome shotgun (WGS) entry which is preliminary data.</text>
</comment>